<name>A0ABR2ZQJ1_9AGAR</name>
<dbReference type="Proteomes" id="UP001437256">
    <property type="component" value="Unassembled WGS sequence"/>
</dbReference>
<organism evidence="3 4">
    <name type="scientific">Marasmius tenuissimus</name>
    <dbReference type="NCBI Taxonomy" id="585030"/>
    <lineage>
        <taxon>Eukaryota</taxon>
        <taxon>Fungi</taxon>
        <taxon>Dikarya</taxon>
        <taxon>Basidiomycota</taxon>
        <taxon>Agaricomycotina</taxon>
        <taxon>Agaricomycetes</taxon>
        <taxon>Agaricomycetidae</taxon>
        <taxon>Agaricales</taxon>
        <taxon>Marasmiineae</taxon>
        <taxon>Marasmiaceae</taxon>
        <taxon>Marasmius</taxon>
    </lineage>
</organism>
<dbReference type="EMBL" id="JBBXMP010000084">
    <property type="protein sequence ID" value="KAL0063331.1"/>
    <property type="molecule type" value="Genomic_DNA"/>
</dbReference>
<protein>
    <submittedName>
        <fullName evidence="3">Uncharacterized protein</fullName>
    </submittedName>
</protein>
<evidence type="ECO:0000313" key="4">
    <source>
        <dbReference type="Proteomes" id="UP001437256"/>
    </source>
</evidence>
<accession>A0ABR2ZQJ1</accession>
<keyword evidence="2" id="KW-0812">Transmembrane</keyword>
<proteinExistence type="predicted"/>
<keyword evidence="4" id="KW-1185">Reference proteome</keyword>
<gene>
    <name evidence="3" type="ORF">AAF712_009826</name>
</gene>
<feature type="transmembrane region" description="Helical" evidence="2">
    <location>
        <begin position="30"/>
        <end position="50"/>
    </location>
</feature>
<feature type="region of interest" description="Disordered" evidence="1">
    <location>
        <begin position="65"/>
        <end position="92"/>
    </location>
</feature>
<evidence type="ECO:0000313" key="3">
    <source>
        <dbReference type="EMBL" id="KAL0063331.1"/>
    </source>
</evidence>
<sequence>METLQTMLLTFTAEVFVGLRVYALSKRRNVVLYATAFALAWQWGIAIYAMSQFHLGTEQLVQLLLPGGNEKPPPPGFPDIPQTDPFQGKLQS</sequence>
<reference evidence="3 4" key="1">
    <citation type="submission" date="2024-05" db="EMBL/GenBank/DDBJ databases">
        <title>A draft genome resource for the thread blight pathogen Marasmius tenuissimus strain MS-2.</title>
        <authorList>
            <person name="Yulfo-Soto G.E."/>
            <person name="Baruah I.K."/>
            <person name="Amoako-Attah I."/>
            <person name="Bukari Y."/>
            <person name="Meinhardt L.W."/>
            <person name="Bailey B.A."/>
            <person name="Cohen S.P."/>
        </authorList>
    </citation>
    <scope>NUCLEOTIDE SEQUENCE [LARGE SCALE GENOMIC DNA]</scope>
    <source>
        <strain evidence="3 4">MS-2</strain>
    </source>
</reference>
<keyword evidence="2" id="KW-0472">Membrane</keyword>
<comment type="caution">
    <text evidence="3">The sequence shown here is derived from an EMBL/GenBank/DDBJ whole genome shotgun (WGS) entry which is preliminary data.</text>
</comment>
<evidence type="ECO:0000256" key="1">
    <source>
        <dbReference type="SAM" id="MobiDB-lite"/>
    </source>
</evidence>
<evidence type="ECO:0000256" key="2">
    <source>
        <dbReference type="SAM" id="Phobius"/>
    </source>
</evidence>
<keyword evidence="2" id="KW-1133">Transmembrane helix</keyword>